<dbReference type="AlphaFoldDB" id="A0A1J7IFX3"/>
<dbReference type="Proteomes" id="UP000188354">
    <property type="component" value="Chromosome LG04"/>
</dbReference>
<keyword evidence="2" id="KW-1185">Reference proteome</keyword>
<evidence type="ECO:0000313" key="2">
    <source>
        <dbReference type="Proteomes" id="UP000188354"/>
    </source>
</evidence>
<name>A0A1J7IFX3_LUPAN</name>
<accession>A0A1J7IFX3</accession>
<dbReference type="EMBL" id="CM007364">
    <property type="protein sequence ID" value="OIW13061.1"/>
    <property type="molecule type" value="Genomic_DNA"/>
</dbReference>
<organism evidence="1 2">
    <name type="scientific">Lupinus angustifolius</name>
    <name type="common">Narrow-leaved blue lupine</name>
    <dbReference type="NCBI Taxonomy" id="3871"/>
    <lineage>
        <taxon>Eukaryota</taxon>
        <taxon>Viridiplantae</taxon>
        <taxon>Streptophyta</taxon>
        <taxon>Embryophyta</taxon>
        <taxon>Tracheophyta</taxon>
        <taxon>Spermatophyta</taxon>
        <taxon>Magnoliopsida</taxon>
        <taxon>eudicotyledons</taxon>
        <taxon>Gunneridae</taxon>
        <taxon>Pentapetalae</taxon>
        <taxon>rosids</taxon>
        <taxon>fabids</taxon>
        <taxon>Fabales</taxon>
        <taxon>Fabaceae</taxon>
        <taxon>Papilionoideae</taxon>
        <taxon>50 kb inversion clade</taxon>
        <taxon>genistoids sensu lato</taxon>
        <taxon>core genistoids</taxon>
        <taxon>Genisteae</taxon>
        <taxon>Lupinus</taxon>
    </lineage>
</organism>
<dbReference type="Gramene" id="OIW13061">
    <property type="protein sequence ID" value="OIW13061"/>
    <property type="gene ID" value="TanjilG_17621"/>
</dbReference>
<sequence length="81" mass="9020">MNKTPGSGEALLRGQVNNFLQKVEEDSVFSNISFESRPFIQLINSPQISNLSGGDSVLVTPSTNVQEQLIPRVLNPMYDRR</sequence>
<dbReference type="PANTHER" id="PTHR47512:SF3">
    <property type="entry name" value="CHALCONE-FLAVONONE ISOMERASE FAMILY PROTEIN"/>
    <property type="match status" value="1"/>
</dbReference>
<reference evidence="1 2" key="1">
    <citation type="journal article" date="2017" name="Plant Biotechnol. J.">
        <title>A comprehensive draft genome sequence for lupin (Lupinus angustifolius), an emerging health food: insights into plant-microbe interactions and legume evolution.</title>
        <authorList>
            <person name="Hane J.K."/>
            <person name="Ming Y."/>
            <person name="Kamphuis L.G."/>
            <person name="Nelson M.N."/>
            <person name="Garg G."/>
            <person name="Atkins C.A."/>
            <person name="Bayer P.E."/>
            <person name="Bravo A."/>
            <person name="Bringans S."/>
            <person name="Cannon S."/>
            <person name="Edwards D."/>
            <person name="Foley R."/>
            <person name="Gao L.L."/>
            <person name="Harrison M.J."/>
            <person name="Huang W."/>
            <person name="Hurgobin B."/>
            <person name="Li S."/>
            <person name="Liu C.W."/>
            <person name="McGrath A."/>
            <person name="Morahan G."/>
            <person name="Murray J."/>
            <person name="Weller J."/>
            <person name="Jian J."/>
            <person name="Singh K.B."/>
        </authorList>
    </citation>
    <scope>NUCLEOTIDE SEQUENCE [LARGE SCALE GENOMIC DNA]</scope>
    <source>
        <strain evidence="2">cv. Tanjil</strain>
        <tissue evidence="1">Whole plant</tissue>
    </source>
</reference>
<dbReference type="PANTHER" id="PTHR47512">
    <property type="entry name" value="EXPRESSED PROTEIN"/>
    <property type="match status" value="1"/>
</dbReference>
<evidence type="ECO:0000313" key="1">
    <source>
        <dbReference type="EMBL" id="OIW13061.1"/>
    </source>
</evidence>
<proteinExistence type="predicted"/>
<gene>
    <name evidence="1" type="ORF">TanjilG_17621</name>
</gene>
<protein>
    <submittedName>
        <fullName evidence="1">Uncharacterized protein</fullName>
    </submittedName>
</protein>